<sequence length="195" mass="22090">MTTSTDFWSRRKARVEAEVLKDQKAAEDLKVLNEQAQLAERSDDEVLAELNLPDPDTLKPGDDFSAFMKQAIPERIRRRALRKLWVSNPVLANVDNLVDYGEDFTDSAMAVENIQTAYQVGKGMLSHLLKLEQEAQAAEVEPDEVADAAEAIAETPQNCNHDVQPLETEDENTETEENETPVIRRKMRFEFAQET</sequence>
<feature type="compositionally biased region" description="Acidic residues" evidence="1">
    <location>
        <begin position="167"/>
        <end position="179"/>
    </location>
</feature>
<accession>A0ABX2IYA5</accession>
<organism evidence="2 3">
    <name type="scientific">Parasulfitobacter algicola</name>
    <dbReference type="NCBI Taxonomy" id="2614809"/>
    <lineage>
        <taxon>Bacteria</taxon>
        <taxon>Pseudomonadati</taxon>
        <taxon>Pseudomonadota</taxon>
        <taxon>Alphaproteobacteria</taxon>
        <taxon>Rhodobacterales</taxon>
        <taxon>Roseobacteraceae</taxon>
        <taxon>Parasulfitobacter</taxon>
    </lineage>
</organism>
<reference evidence="2 3" key="1">
    <citation type="submission" date="2020-06" db="EMBL/GenBank/DDBJ databases">
        <title>Sulfitobacter algicola sp. nov., isolated from green algae.</title>
        <authorList>
            <person name="Wang C."/>
        </authorList>
    </citation>
    <scope>NUCLEOTIDE SEQUENCE [LARGE SCALE GENOMIC DNA]</scope>
    <source>
        <strain evidence="2 3">1151</strain>
    </source>
</reference>
<dbReference type="EMBL" id="JABUFE010000007">
    <property type="protein sequence ID" value="NSX55569.1"/>
    <property type="molecule type" value="Genomic_DNA"/>
</dbReference>
<dbReference type="InterPro" id="IPR021735">
    <property type="entry name" value="DUF3306"/>
</dbReference>
<evidence type="ECO:0000313" key="3">
    <source>
        <dbReference type="Proteomes" id="UP000777935"/>
    </source>
</evidence>
<gene>
    <name evidence="2" type="ORF">HRQ87_12220</name>
</gene>
<proteinExistence type="predicted"/>
<dbReference type="Proteomes" id="UP000777935">
    <property type="component" value="Unassembled WGS sequence"/>
</dbReference>
<evidence type="ECO:0000256" key="1">
    <source>
        <dbReference type="SAM" id="MobiDB-lite"/>
    </source>
</evidence>
<dbReference type="Pfam" id="PF11748">
    <property type="entry name" value="DUF3306"/>
    <property type="match status" value="1"/>
</dbReference>
<comment type="caution">
    <text evidence="2">The sequence shown here is derived from an EMBL/GenBank/DDBJ whole genome shotgun (WGS) entry which is preliminary data.</text>
</comment>
<keyword evidence="3" id="KW-1185">Reference proteome</keyword>
<feature type="region of interest" description="Disordered" evidence="1">
    <location>
        <begin position="154"/>
        <end position="182"/>
    </location>
</feature>
<protein>
    <submittedName>
        <fullName evidence="2">DUF3306 domain-containing protein</fullName>
    </submittedName>
</protein>
<dbReference type="RefSeq" id="WP_174138718.1">
    <property type="nucleotide sequence ID" value="NZ_JABUFE010000007.1"/>
</dbReference>
<evidence type="ECO:0000313" key="2">
    <source>
        <dbReference type="EMBL" id="NSX55569.1"/>
    </source>
</evidence>
<name>A0ABX2IYA5_9RHOB</name>